<dbReference type="GO" id="GO:0016020">
    <property type="term" value="C:membrane"/>
    <property type="evidence" value="ECO:0007669"/>
    <property type="project" value="UniProtKB-SubCell"/>
</dbReference>
<gene>
    <name evidence="7" type="ORF">SAMN05444350_12255</name>
</gene>
<feature type="transmembrane region" description="Helical" evidence="5">
    <location>
        <begin position="391"/>
        <end position="407"/>
    </location>
</feature>
<comment type="subcellular location">
    <subcellularLocation>
        <location evidence="1">Membrane</location>
        <topology evidence="1">Multi-pass membrane protein</topology>
    </subcellularLocation>
</comment>
<dbReference type="PANTHER" id="PTHR37422:SF21">
    <property type="entry name" value="EXOQ-LIKE PROTEIN"/>
    <property type="match status" value="1"/>
</dbReference>
<evidence type="ECO:0000256" key="5">
    <source>
        <dbReference type="SAM" id="Phobius"/>
    </source>
</evidence>
<keyword evidence="3 5" id="KW-1133">Transmembrane helix</keyword>
<keyword evidence="7" id="KW-0436">Ligase</keyword>
<feature type="transmembrane region" description="Helical" evidence="5">
    <location>
        <begin position="66"/>
        <end position="84"/>
    </location>
</feature>
<name>A0A1M6IDG2_9BACE</name>
<feature type="transmembrane region" description="Helical" evidence="5">
    <location>
        <begin position="156"/>
        <end position="173"/>
    </location>
</feature>
<keyword evidence="4 5" id="KW-0472">Membrane</keyword>
<dbReference type="Proteomes" id="UP000184192">
    <property type="component" value="Unassembled WGS sequence"/>
</dbReference>
<evidence type="ECO:0000313" key="8">
    <source>
        <dbReference type="Proteomes" id="UP000184192"/>
    </source>
</evidence>
<sequence>MNFIRRYIEYMLLIGLYIWICYCSITNMGSNAGIVFLLFVVCIAIKSARASFCVMVSLLFSSMASLNMPSPIIISSAIIFLFNFRRLRISGKQLSLSKLIIPFVFYLVIRIVSYLYTINDELFSSAINVDFITFISLCLALLLLNDADDVVFVERWIGLLGILATGYGLYYFLNNETAYLGEIYAGTDFAGKGVLGDDLIKAWLRWVPIDKEPNFLAALLLFPFGYWLSLVSNKITVGSMVGLSITYLGILFTYSRSSFLVSTLILLYVLFVNKKESFYCVLLCVIGLFIGVFLYFPEVVDRIFSINDNIKSEGGSGRFELWSEAIINFMSNPILGVGTGQTPAYSPSRLGTHNLFLQILGENGILGFSLFSFIWLSAFTRMKRYLSCNSFYFYAFLGYSINLMTVHNFDLRIPFFVVLLFYAYVQSINKPQSTIKRPVYSQQKSKRKSLLSNKTEYSLK</sequence>
<dbReference type="Pfam" id="PF04932">
    <property type="entry name" value="Wzy_C"/>
    <property type="match status" value="1"/>
</dbReference>
<evidence type="ECO:0000256" key="3">
    <source>
        <dbReference type="ARBA" id="ARBA00022989"/>
    </source>
</evidence>
<evidence type="ECO:0000256" key="4">
    <source>
        <dbReference type="ARBA" id="ARBA00023136"/>
    </source>
</evidence>
<evidence type="ECO:0000259" key="6">
    <source>
        <dbReference type="Pfam" id="PF04932"/>
    </source>
</evidence>
<dbReference type="PANTHER" id="PTHR37422">
    <property type="entry name" value="TEICHURONIC ACID BIOSYNTHESIS PROTEIN TUAE"/>
    <property type="match status" value="1"/>
</dbReference>
<feature type="domain" description="O-antigen ligase-related" evidence="6">
    <location>
        <begin position="244"/>
        <end position="371"/>
    </location>
</feature>
<dbReference type="EMBL" id="FQZN01000022">
    <property type="protein sequence ID" value="SHJ32494.1"/>
    <property type="molecule type" value="Genomic_DNA"/>
</dbReference>
<dbReference type="AlphaFoldDB" id="A0A1M6IDG2"/>
<accession>A0A1M6IDG2</accession>
<feature type="transmembrane region" description="Helical" evidence="5">
    <location>
        <begin position="122"/>
        <end position="144"/>
    </location>
</feature>
<feature type="transmembrane region" description="Helical" evidence="5">
    <location>
        <begin position="278"/>
        <end position="296"/>
    </location>
</feature>
<proteinExistence type="predicted"/>
<evidence type="ECO:0000256" key="2">
    <source>
        <dbReference type="ARBA" id="ARBA00022692"/>
    </source>
</evidence>
<keyword evidence="2 5" id="KW-0812">Transmembrane</keyword>
<keyword evidence="8" id="KW-1185">Reference proteome</keyword>
<reference evidence="8" key="1">
    <citation type="submission" date="2016-11" db="EMBL/GenBank/DDBJ databases">
        <authorList>
            <person name="Varghese N."/>
            <person name="Submissions S."/>
        </authorList>
    </citation>
    <scope>NUCLEOTIDE SEQUENCE [LARGE SCALE GENOMIC DNA]</scope>
    <source>
        <strain evidence="8">DSM 26884</strain>
    </source>
</reference>
<dbReference type="GO" id="GO:0016874">
    <property type="term" value="F:ligase activity"/>
    <property type="evidence" value="ECO:0007669"/>
    <property type="project" value="UniProtKB-KW"/>
</dbReference>
<dbReference type="InterPro" id="IPR051533">
    <property type="entry name" value="WaaL-like"/>
</dbReference>
<organism evidence="7 8">
    <name type="scientific">Bacteroides stercorirosoris</name>
    <dbReference type="NCBI Taxonomy" id="871324"/>
    <lineage>
        <taxon>Bacteria</taxon>
        <taxon>Pseudomonadati</taxon>
        <taxon>Bacteroidota</taxon>
        <taxon>Bacteroidia</taxon>
        <taxon>Bacteroidales</taxon>
        <taxon>Bacteroidaceae</taxon>
        <taxon>Bacteroides</taxon>
    </lineage>
</organism>
<feature type="transmembrane region" description="Helical" evidence="5">
    <location>
        <begin position="32"/>
        <end position="60"/>
    </location>
</feature>
<feature type="transmembrane region" description="Helical" evidence="5">
    <location>
        <begin position="245"/>
        <end position="271"/>
    </location>
</feature>
<feature type="transmembrane region" description="Helical" evidence="5">
    <location>
        <begin position="96"/>
        <end position="116"/>
    </location>
</feature>
<evidence type="ECO:0000313" key="7">
    <source>
        <dbReference type="EMBL" id="SHJ32494.1"/>
    </source>
</evidence>
<dbReference type="InterPro" id="IPR007016">
    <property type="entry name" value="O-antigen_ligase-rel_domated"/>
</dbReference>
<feature type="transmembrane region" description="Helical" evidence="5">
    <location>
        <begin position="413"/>
        <end position="429"/>
    </location>
</feature>
<protein>
    <submittedName>
        <fullName evidence="7">O-antigen ligase</fullName>
    </submittedName>
</protein>
<evidence type="ECO:0000256" key="1">
    <source>
        <dbReference type="ARBA" id="ARBA00004141"/>
    </source>
</evidence>
<feature type="transmembrane region" description="Helical" evidence="5">
    <location>
        <begin position="355"/>
        <end position="379"/>
    </location>
</feature>